<accession>A0A1B6C2I2</accession>
<feature type="region of interest" description="Disordered" evidence="1">
    <location>
        <begin position="147"/>
        <end position="173"/>
    </location>
</feature>
<keyword evidence="2" id="KW-0732">Signal</keyword>
<name>A0A1B6C2I2_9HEMI</name>
<dbReference type="EMBL" id="GEDC01029572">
    <property type="protein sequence ID" value="JAS07726.1"/>
    <property type="molecule type" value="Transcribed_RNA"/>
</dbReference>
<feature type="compositionally biased region" description="Basic and acidic residues" evidence="1">
    <location>
        <begin position="66"/>
        <end position="75"/>
    </location>
</feature>
<feature type="region of interest" description="Disordered" evidence="1">
    <location>
        <begin position="66"/>
        <end position="92"/>
    </location>
</feature>
<reference evidence="3" key="1">
    <citation type="submission" date="2015-12" db="EMBL/GenBank/DDBJ databases">
        <title>De novo transcriptome assembly of four potential Pierce s Disease insect vectors from Arizona vineyards.</title>
        <authorList>
            <person name="Tassone E.E."/>
        </authorList>
    </citation>
    <scope>NUCLEOTIDE SEQUENCE</scope>
</reference>
<dbReference type="AlphaFoldDB" id="A0A1B6C2I2"/>
<protein>
    <submittedName>
        <fullName evidence="3">Uncharacterized protein</fullName>
    </submittedName>
</protein>
<gene>
    <name evidence="3" type="ORF">g.1328</name>
</gene>
<organism evidence="3">
    <name type="scientific">Clastoptera arizonana</name>
    <name type="common">Arizona spittle bug</name>
    <dbReference type="NCBI Taxonomy" id="38151"/>
    <lineage>
        <taxon>Eukaryota</taxon>
        <taxon>Metazoa</taxon>
        <taxon>Ecdysozoa</taxon>
        <taxon>Arthropoda</taxon>
        <taxon>Hexapoda</taxon>
        <taxon>Insecta</taxon>
        <taxon>Pterygota</taxon>
        <taxon>Neoptera</taxon>
        <taxon>Paraneoptera</taxon>
        <taxon>Hemiptera</taxon>
        <taxon>Auchenorrhyncha</taxon>
        <taxon>Cercopoidea</taxon>
        <taxon>Clastopteridae</taxon>
        <taxon>Clastoptera</taxon>
    </lineage>
</organism>
<feature type="compositionally biased region" description="Acidic residues" evidence="1">
    <location>
        <begin position="76"/>
        <end position="87"/>
    </location>
</feature>
<feature type="signal peptide" evidence="2">
    <location>
        <begin position="1"/>
        <end position="19"/>
    </location>
</feature>
<sequence length="226" mass="26071">MESILLNIYILFVLAGVFGIQIEPEDAICIEDPGINKEDKGEEENEIDEIEQYWNDALEIIKDMEERDRKEKEQVGNEEMEKENEEEPSSKENKVKRYVCTGHDGLMPDIFLNDFFLELEYYPEVCCSPDHFLLSYYINSESDHFSDIDTDDSTEPVVNSDPTGSTEPVVNSEPIESTEPIVNNELNKSMDGHEGTKSTDSSVCKNRKIENLKYELQYEIKTKFIN</sequence>
<evidence type="ECO:0000313" key="3">
    <source>
        <dbReference type="EMBL" id="JAS07726.1"/>
    </source>
</evidence>
<proteinExistence type="predicted"/>
<evidence type="ECO:0000256" key="1">
    <source>
        <dbReference type="SAM" id="MobiDB-lite"/>
    </source>
</evidence>
<feature type="chain" id="PRO_5008580071" evidence="2">
    <location>
        <begin position="20"/>
        <end position="226"/>
    </location>
</feature>
<feature type="compositionally biased region" description="Polar residues" evidence="1">
    <location>
        <begin position="156"/>
        <end position="169"/>
    </location>
</feature>
<evidence type="ECO:0000256" key="2">
    <source>
        <dbReference type="SAM" id="SignalP"/>
    </source>
</evidence>